<accession>A0A917BZR0</accession>
<proteinExistence type="inferred from homology"/>
<reference evidence="2" key="1">
    <citation type="journal article" date="2014" name="Int. J. Syst. Evol. Microbiol.">
        <title>Complete genome sequence of Corynebacterium casei LMG S-19264T (=DSM 44701T), isolated from a smear-ripened cheese.</title>
        <authorList>
            <consortium name="US DOE Joint Genome Institute (JGI-PGF)"/>
            <person name="Walter F."/>
            <person name="Albersmeier A."/>
            <person name="Kalinowski J."/>
            <person name="Ruckert C."/>
        </authorList>
    </citation>
    <scope>NUCLEOTIDE SEQUENCE</scope>
    <source>
        <strain evidence="2">CGMCC 1.15254</strain>
    </source>
</reference>
<dbReference type="PANTHER" id="PTHR35024">
    <property type="entry name" value="HYPOTHETICAL CYTOSOLIC PROTEIN"/>
    <property type="match status" value="1"/>
</dbReference>
<evidence type="ECO:0008006" key="4">
    <source>
        <dbReference type="Google" id="ProtNLM"/>
    </source>
</evidence>
<sequence length="128" mass="13954">MFLKPKKAIVKRNRLIQGDLIGQGSLDLRGNVEGSIEVDTLVIGRKASLTGNVIAETVRILGHVKGTIHARRVIVEKGAHVEGELSYEQLSVAPHADVAAKLTPRPLLKLWQERQPIEEVLQGLTLAA</sequence>
<comment type="similarity">
    <text evidence="1">Belongs to the bactofilin family.</text>
</comment>
<evidence type="ECO:0000313" key="2">
    <source>
        <dbReference type="EMBL" id="GGF63412.1"/>
    </source>
</evidence>
<gene>
    <name evidence="2" type="ORF">GCM10011332_16720</name>
</gene>
<dbReference type="AlphaFoldDB" id="A0A917BZR0"/>
<dbReference type="Proteomes" id="UP000632498">
    <property type="component" value="Unassembled WGS sequence"/>
</dbReference>
<organism evidence="2 3">
    <name type="scientific">Terasakiella brassicae</name>
    <dbReference type="NCBI Taxonomy" id="1634917"/>
    <lineage>
        <taxon>Bacteria</taxon>
        <taxon>Pseudomonadati</taxon>
        <taxon>Pseudomonadota</taxon>
        <taxon>Alphaproteobacteria</taxon>
        <taxon>Rhodospirillales</taxon>
        <taxon>Terasakiellaceae</taxon>
        <taxon>Terasakiella</taxon>
    </lineage>
</organism>
<name>A0A917BZR0_9PROT</name>
<dbReference type="RefSeq" id="WP_188663800.1">
    <property type="nucleotide sequence ID" value="NZ_BMHV01000010.1"/>
</dbReference>
<keyword evidence="3" id="KW-1185">Reference proteome</keyword>
<comment type="caution">
    <text evidence="2">The sequence shown here is derived from an EMBL/GenBank/DDBJ whole genome shotgun (WGS) entry which is preliminary data.</text>
</comment>
<dbReference type="PANTHER" id="PTHR35024:SF4">
    <property type="entry name" value="POLYMER-FORMING CYTOSKELETAL PROTEIN"/>
    <property type="match status" value="1"/>
</dbReference>
<protein>
    <recommendedName>
        <fullName evidence="4">Cell shape determination protein CcmA</fullName>
    </recommendedName>
</protein>
<dbReference type="InterPro" id="IPR007607">
    <property type="entry name" value="BacA/B"/>
</dbReference>
<dbReference type="EMBL" id="BMHV01000010">
    <property type="protein sequence ID" value="GGF63412.1"/>
    <property type="molecule type" value="Genomic_DNA"/>
</dbReference>
<dbReference type="Pfam" id="PF04519">
    <property type="entry name" value="Bactofilin"/>
    <property type="match status" value="1"/>
</dbReference>
<evidence type="ECO:0000313" key="3">
    <source>
        <dbReference type="Proteomes" id="UP000632498"/>
    </source>
</evidence>
<evidence type="ECO:0000256" key="1">
    <source>
        <dbReference type="ARBA" id="ARBA00044755"/>
    </source>
</evidence>
<reference evidence="2" key="2">
    <citation type="submission" date="2020-09" db="EMBL/GenBank/DDBJ databases">
        <authorList>
            <person name="Sun Q."/>
            <person name="Zhou Y."/>
        </authorList>
    </citation>
    <scope>NUCLEOTIDE SEQUENCE</scope>
    <source>
        <strain evidence="2">CGMCC 1.15254</strain>
    </source>
</reference>